<gene>
    <name evidence="1" type="ORF">BDY19DRAFT_939989</name>
</gene>
<comment type="caution">
    <text evidence="1">The sequence shown here is derived from an EMBL/GenBank/DDBJ whole genome shotgun (WGS) entry which is preliminary data.</text>
</comment>
<organism evidence="1 2">
    <name type="scientific">Irpex rosettiformis</name>
    <dbReference type="NCBI Taxonomy" id="378272"/>
    <lineage>
        <taxon>Eukaryota</taxon>
        <taxon>Fungi</taxon>
        <taxon>Dikarya</taxon>
        <taxon>Basidiomycota</taxon>
        <taxon>Agaricomycotina</taxon>
        <taxon>Agaricomycetes</taxon>
        <taxon>Polyporales</taxon>
        <taxon>Irpicaceae</taxon>
        <taxon>Irpex</taxon>
    </lineage>
</organism>
<evidence type="ECO:0000313" key="1">
    <source>
        <dbReference type="EMBL" id="KAI0090394.1"/>
    </source>
</evidence>
<sequence length="105" mass="11916">MPGRPHNAMKLCKQDGPKRQENDTPQIFSGDQAFSTSCALQLFDSGRNRSHYGYDMNKEISDGPTLLTNSSENKKKPMDPTLRCSAWFYDLIALMVCGVNRKRTR</sequence>
<name>A0ACB8U831_9APHY</name>
<reference evidence="1" key="1">
    <citation type="journal article" date="2021" name="Environ. Microbiol.">
        <title>Gene family expansions and transcriptome signatures uncover fungal adaptations to wood decay.</title>
        <authorList>
            <person name="Hage H."/>
            <person name="Miyauchi S."/>
            <person name="Viragh M."/>
            <person name="Drula E."/>
            <person name="Min B."/>
            <person name="Chaduli D."/>
            <person name="Navarro D."/>
            <person name="Favel A."/>
            <person name="Norest M."/>
            <person name="Lesage-Meessen L."/>
            <person name="Balint B."/>
            <person name="Merenyi Z."/>
            <person name="de Eugenio L."/>
            <person name="Morin E."/>
            <person name="Martinez A.T."/>
            <person name="Baldrian P."/>
            <person name="Stursova M."/>
            <person name="Martinez M.J."/>
            <person name="Novotny C."/>
            <person name="Magnuson J.K."/>
            <person name="Spatafora J.W."/>
            <person name="Maurice S."/>
            <person name="Pangilinan J."/>
            <person name="Andreopoulos W."/>
            <person name="LaButti K."/>
            <person name="Hundley H."/>
            <person name="Na H."/>
            <person name="Kuo A."/>
            <person name="Barry K."/>
            <person name="Lipzen A."/>
            <person name="Henrissat B."/>
            <person name="Riley R."/>
            <person name="Ahrendt S."/>
            <person name="Nagy L.G."/>
            <person name="Grigoriev I.V."/>
            <person name="Martin F."/>
            <person name="Rosso M.N."/>
        </authorList>
    </citation>
    <scope>NUCLEOTIDE SEQUENCE</scope>
    <source>
        <strain evidence="1">CBS 384.51</strain>
    </source>
</reference>
<protein>
    <submittedName>
        <fullName evidence="1">Uncharacterized protein</fullName>
    </submittedName>
</protein>
<dbReference type="Proteomes" id="UP001055072">
    <property type="component" value="Unassembled WGS sequence"/>
</dbReference>
<accession>A0ACB8U831</accession>
<proteinExistence type="predicted"/>
<evidence type="ECO:0000313" key="2">
    <source>
        <dbReference type="Proteomes" id="UP001055072"/>
    </source>
</evidence>
<keyword evidence="2" id="KW-1185">Reference proteome</keyword>
<dbReference type="EMBL" id="MU274908">
    <property type="protein sequence ID" value="KAI0090394.1"/>
    <property type="molecule type" value="Genomic_DNA"/>
</dbReference>